<evidence type="ECO:0000256" key="1">
    <source>
        <dbReference type="ARBA" id="ARBA00004370"/>
    </source>
</evidence>
<dbReference type="NCBIfam" id="NF006291">
    <property type="entry name" value="PRK08474.1"/>
    <property type="match status" value="1"/>
</dbReference>
<keyword evidence="6 7" id="KW-0066">ATP synthesis</keyword>
<dbReference type="InterPro" id="IPR026015">
    <property type="entry name" value="ATP_synth_OSCP/delta_N_sf"/>
</dbReference>
<dbReference type="Pfam" id="PF00213">
    <property type="entry name" value="OSCP"/>
    <property type="match status" value="1"/>
</dbReference>
<dbReference type="KEGG" id="cavi:CAV_1352"/>
<dbReference type="OrthoDB" id="5339308at2"/>
<keyword evidence="3 7" id="KW-0375">Hydrogen ion transport</keyword>
<evidence type="ECO:0000256" key="5">
    <source>
        <dbReference type="ARBA" id="ARBA00023136"/>
    </source>
</evidence>
<dbReference type="HAMAP" id="MF_01416">
    <property type="entry name" value="ATP_synth_delta_bact"/>
    <property type="match status" value="1"/>
</dbReference>
<name>A0A222MZG5_9BACT</name>
<comment type="similarity">
    <text evidence="7">Belongs to the ATPase delta chain family.</text>
</comment>
<keyword evidence="7" id="KW-0139">CF(1)</keyword>
<comment type="function">
    <text evidence="7">This protein is part of the stalk that links CF(0) to CF(1). It either transmits conformational changes from CF(0) to CF(1) or is implicated in proton conduction.</text>
</comment>
<gene>
    <name evidence="7 8" type="primary">atpH</name>
    <name evidence="8" type="ORF">CAV_1352</name>
</gene>
<proteinExistence type="inferred from homology"/>
<keyword evidence="2 7" id="KW-0813">Transport</keyword>
<dbReference type="GO" id="GO:0045259">
    <property type="term" value="C:proton-transporting ATP synthase complex"/>
    <property type="evidence" value="ECO:0007669"/>
    <property type="project" value="UniProtKB-KW"/>
</dbReference>
<comment type="function">
    <text evidence="7">F(1)F(0) ATP synthase produces ATP from ADP in the presence of a proton or sodium gradient. F-type ATPases consist of two structural domains, F(1) containing the extramembraneous catalytic core and F(0) containing the membrane proton channel, linked together by a central stalk and a peripheral stalk. During catalysis, ATP synthesis in the catalytic domain of F(1) is coupled via a rotary mechanism of the central stalk subunits to proton translocation.</text>
</comment>
<keyword evidence="7" id="KW-1003">Cell membrane</keyword>
<reference evidence="8 9" key="1">
    <citation type="submission" date="2017-07" db="EMBL/GenBank/DDBJ databases">
        <title>Analysis of two Campylobacter avium genomes and identification of a novel hippuricase gene.</title>
        <authorList>
            <person name="Miller W.G."/>
            <person name="Chapman M.H."/>
            <person name="Yee E."/>
            <person name="Revez J."/>
            <person name="Bono J.L."/>
            <person name="Rossi M."/>
        </authorList>
    </citation>
    <scope>NUCLEOTIDE SEQUENCE [LARGE SCALE GENOMIC DNA]</scope>
    <source>
        <strain evidence="8 9">LMG 24591</strain>
    </source>
</reference>
<evidence type="ECO:0000313" key="8">
    <source>
        <dbReference type="EMBL" id="ASQ30976.1"/>
    </source>
</evidence>
<dbReference type="EMBL" id="CP022347">
    <property type="protein sequence ID" value="ASQ30976.1"/>
    <property type="molecule type" value="Genomic_DNA"/>
</dbReference>
<protein>
    <recommendedName>
        <fullName evidence="7">ATP synthase subunit delta</fullName>
    </recommendedName>
    <alternativeName>
        <fullName evidence="7">ATP synthase F(1) sector subunit delta</fullName>
    </alternativeName>
    <alternativeName>
        <fullName evidence="7">F-type ATPase subunit delta</fullName>
        <shortName evidence="7">F-ATPase subunit delta</shortName>
    </alternativeName>
</protein>
<accession>A0A222MZG5</accession>
<evidence type="ECO:0000313" key="9">
    <source>
        <dbReference type="Proteomes" id="UP000201169"/>
    </source>
</evidence>
<evidence type="ECO:0000256" key="4">
    <source>
        <dbReference type="ARBA" id="ARBA00023065"/>
    </source>
</evidence>
<keyword evidence="5 7" id="KW-0472">Membrane</keyword>
<dbReference type="Gene3D" id="1.10.520.20">
    <property type="entry name" value="N-terminal domain of the delta subunit of the F1F0-ATP synthase"/>
    <property type="match status" value="1"/>
</dbReference>
<dbReference type="RefSeq" id="WP_094325770.1">
    <property type="nucleotide sequence ID" value="NZ_CP022347.1"/>
</dbReference>
<dbReference type="GO" id="GO:0005886">
    <property type="term" value="C:plasma membrane"/>
    <property type="evidence" value="ECO:0007669"/>
    <property type="project" value="UniProtKB-SubCell"/>
</dbReference>
<keyword evidence="9" id="KW-1185">Reference proteome</keyword>
<dbReference type="AlphaFoldDB" id="A0A222MZG5"/>
<dbReference type="Proteomes" id="UP000201169">
    <property type="component" value="Chromosome"/>
</dbReference>
<evidence type="ECO:0000256" key="7">
    <source>
        <dbReference type="HAMAP-Rule" id="MF_01416"/>
    </source>
</evidence>
<keyword evidence="4 7" id="KW-0406">Ion transport</keyword>
<comment type="subcellular location">
    <subcellularLocation>
        <location evidence="7">Cell membrane</location>
        <topology evidence="7">Peripheral membrane protein</topology>
    </subcellularLocation>
    <subcellularLocation>
        <location evidence="1">Membrane</location>
    </subcellularLocation>
</comment>
<dbReference type="GO" id="GO:0016787">
    <property type="term" value="F:hydrolase activity"/>
    <property type="evidence" value="ECO:0007669"/>
    <property type="project" value="UniProtKB-KW"/>
</dbReference>
<evidence type="ECO:0000256" key="6">
    <source>
        <dbReference type="ARBA" id="ARBA00023310"/>
    </source>
</evidence>
<dbReference type="SUPFAM" id="SSF47928">
    <property type="entry name" value="N-terminal domain of the delta subunit of the F1F0-ATP synthase"/>
    <property type="match status" value="1"/>
</dbReference>
<sequence>MNDVLAKRYAKAILNRKDFDDFFESLSAIDLAFSSSKFVDVINSFDIKKEDKLSLILSFFDNPKESIVNFLKILLHNSRLALIPDIVLELKRQKALKEQIYSGIVYSKDSIEASKLKKLEESLSKKFAVNIKLDNKTAQDSGVKISLDELGYEISFSMQTFKTKISDYILKTI</sequence>
<dbReference type="GO" id="GO:0046933">
    <property type="term" value="F:proton-transporting ATP synthase activity, rotational mechanism"/>
    <property type="evidence" value="ECO:0007669"/>
    <property type="project" value="UniProtKB-UniRule"/>
</dbReference>
<evidence type="ECO:0000256" key="2">
    <source>
        <dbReference type="ARBA" id="ARBA00022448"/>
    </source>
</evidence>
<organism evidence="8 9">
    <name type="scientific">Campylobacter avium LMG 24591</name>
    <dbReference type="NCBI Taxonomy" id="522484"/>
    <lineage>
        <taxon>Bacteria</taxon>
        <taxon>Pseudomonadati</taxon>
        <taxon>Campylobacterota</taxon>
        <taxon>Epsilonproteobacteria</taxon>
        <taxon>Campylobacterales</taxon>
        <taxon>Campylobacteraceae</taxon>
        <taxon>Campylobacter</taxon>
    </lineage>
</organism>
<evidence type="ECO:0000256" key="3">
    <source>
        <dbReference type="ARBA" id="ARBA00022781"/>
    </source>
</evidence>
<dbReference type="InterPro" id="IPR000711">
    <property type="entry name" value="ATPase_OSCP/dsu"/>
</dbReference>
<keyword evidence="8" id="KW-0378">Hydrolase</keyword>